<dbReference type="PANTHER" id="PTHR32060:SF22">
    <property type="entry name" value="CARBOXYL-TERMINAL-PROCESSING PEPTIDASE 3, CHLOROPLASTIC"/>
    <property type="match status" value="1"/>
</dbReference>
<feature type="signal peptide" evidence="9">
    <location>
        <begin position="1"/>
        <end position="23"/>
    </location>
</feature>
<name>A0AAU8BEJ0_9VIBR</name>
<evidence type="ECO:0000256" key="7">
    <source>
        <dbReference type="ARBA" id="ARBA00022825"/>
    </source>
</evidence>
<dbReference type="Gene3D" id="3.30.750.44">
    <property type="match status" value="1"/>
</dbReference>
<dbReference type="GO" id="GO:0005576">
    <property type="term" value="C:extracellular region"/>
    <property type="evidence" value="ECO:0007669"/>
    <property type="project" value="UniProtKB-SubCell"/>
</dbReference>
<feature type="chain" id="PRO_5043526569" evidence="9">
    <location>
        <begin position="24"/>
        <end position="667"/>
    </location>
</feature>
<dbReference type="Pfam" id="PF17804">
    <property type="entry name" value="TSP_NTD"/>
    <property type="match status" value="1"/>
</dbReference>
<dbReference type="InterPro" id="IPR005151">
    <property type="entry name" value="Tail-specific_protease"/>
</dbReference>
<evidence type="ECO:0000256" key="2">
    <source>
        <dbReference type="ARBA" id="ARBA00009179"/>
    </source>
</evidence>
<accession>A0AAU8BEJ0</accession>
<evidence type="ECO:0000256" key="8">
    <source>
        <dbReference type="SAM" id="MobiDB-lite"/>
    </source>
</evidence>
<comment type="similarity">
    <text evidence="2">Belongs to the peptidase S41A family.</text>
</comment>
<reference evidence="11" key="1">
    <citation type="submission" date="2023-01" db="EMBL/GenBank/DDBJ databases">
        <title>Vibrio sp. CB1-14 genome sequencing.</title>
        <authorList>
            <person name="Otstavnykh N."/>
            <person name="Isaeva M."/>
            <person name="Meleshko D."/>
        </authorList>
    </citation>
    <scope>NUCLEOTIDE SEQUENCE</scope>
    <source>
        <strain evidence="11">CB1-14</strain>
    </source>
</reference>
<keyword evidence="3" id="KW-0964">Secreted</keyword>
<dbReference type="GO" id="GO:0030288">
    <property type="term" value="C:outer membrane-bounded periplasmic space"/>
    <property type="evidence" value="ECO:0007669"/>
    <property type="project" value="TreeGrafter"/>
</dbReference>
<feature type="region of interest" description="Disordered" evidence="8">
    <location>
        <begin position="603"/>
        <end position="639"/>
    </location>
</feature>
<dbReference type="InterPro" id="IPR001478">
    <property type="entry name" value="PDZ"/>
</dbReference>
<dbReference type="InterPro" id="IPR020992">
    <property type="entry name" value="Tail_Prtase_C"/>
</dbReference>
<evidence type="ECO:0000256" key="3">
    <source>
        <dbReference type="ARBA" id="ARBA00022525"/>
    </source>
</evidence>
<dbReference type="SMART" id="SM00245">
    <property type="entry name" value="TSPc"/>
    <property type="match status" value="1"/>
</dbReference>
<feature type="compositionally biased region" description="Basic and acidic residues" evidence="8">
    <location>
        <begin position="603"/>
        <end position="624"/>
    </location>
</feature>
<dbReference type="InterPro" id="IPR036034">
    <property type="entry name" value="PDZ_sf"/>
</dbReference>
<dbReference type="GO" id="GO:0007165">
    <property type="term" value="P:signal transduction"/>
    <property type="evidence" value="ECO:0007669"/>
    <property type="project" value="TreeGrafter"/>
</dbReference>
<dbReference type="EC" id="3.4.21.102" evidence="11"/>
<dbReference type="SUPFAM" id="SSF52096">
    <property type="entry name" value="ClpP/crotonase"/>
    <property type="match status" value="1"/>
</dbReference>
<evidence type="ECO:0000256" key="9">
    <source>
        <dbReference type="SAM" id="SignalP"/>
    </source>
</evidence>
<dbReference type="FunFam" id="3.90.226.10:FF:000090">
    <property type="entry name" value="Tail-specific protease"/>
    <property type="match status" value="1"/>
</dbReference>
<evidence type="ECO:0000259" key="10">
    <source>
        <dbReference type="PROSITE" id="PS50106"/>
    </source>
</evidence>
<dbReference type="Pfam" id="PF11818">
    <property type="entry name" value="DUF3340"/>
    <property type="match status" value="1"/>
</dbReference>
<feature type="domain" description="PDZ" evidence="10">
    <location>
        <begin position="239"/>
        <end position="309"/>
    </location>
</feature>
<dbReference type="InterPro" id="IPR040573">
    <property type="entry name" value="TSP_N"/>
</dbReference>
<evidence type="ECO:0000256" key="4">
    <source>
        <dbReference type="ARBA" id="ARBA00022670"/>
    </source>
</evidence>
<dbReference type="KEGG" id="vck:PG915_08605"/>
<dbReference type="InterPro" id="IPR012530">
    <property type="entry name" value="BAGE-like"/>
</dbReference>
<comment type="subcellular location">
    <subcellularLocation>
        <location evidence="1">Secreted</location>
    </subcellularLocation>
</comment>
<dbReference type="InterPro" id="IPR029045">
    <property type="entry name" value="ClpP/crotonase-like_dom_sf"/>
</dbReference>
<dbReference type="Pfam" id="PF03572">
    <property type="entry name" value="Peptidase_S41"/>
    <property type="match status" value="1"/>
</dbReference>
<dbReference type="Gene3D" id="2.30.42.10">
    <property type="match status" value="1"/>
</dbReference>
<dbReference type="AlphaFoldDB" id="A0AAU8BEJ0"/>
<organism evidence="11">
    <name type="scientific">Vibrio chaetopteri</name>
    <dbReference type="NCBI Taxonomy" id="3016528"/>
    <lineage>
        <taxon>Bacteria</taxon>
        <taxon>Pseudomonadati</taxon>
        <taxon>Pseudomonadota</taxon>
        <taxon>Gammaproteobacteria</taxon>
        <taxon>Vibrionales</taxon>
        <taxon>Vibrionaceae</taxon>
        <taxon>Vibrio</taxon>
    </lineage>
</organism>
<keyword evidence="5 9" id="KW-0732">Signal</keyword>
<dbReference type="SMART" id="SM00228">
    <property type="entry name" value="PDZ"/>
    <property type="match status" value="1"/>
</dbReference>
<dbReference type="CDD" id="cd06782">
    <property type="entry name" value="cpPDZ_CPP-like"/>
    <property type="match status" value="1"/>
</dbReference>
<dbReference type="GO" id="GO:0004252">
    <property type="term" value="F:serine-type endopeptidase activity"/>
    <property type="evidence" value="ECO:0007669"/>
    <property type="project" value="UniProtKB-EC"/>
</dbReference>
<evidence type="ECO:0000313" key="11">
    <source>
        <dbReference type="EMBL" id="XCD14671.1"/>
    </source>
</evidence>
<evidence type="ECO:0000256" key="6">
    <source>
        <dbReference type="ARBA" id="ARBA00022801"/>
    </source>
</evidence>
<gene>
    <name evidence="11" type="primary">prc</name>
    <name evidence="11" type="ORF">PG915_08605</name>
</gene>
<dbReference type="InterPro" id="IPR004447">
    <property type="entry name" value="Peptidase_S41A"/>
</dbReference>
<dbReference type="PANTHER" id="PTHR32060">
    <property type="entry name" value="TAIL-SPECIFIC PROTEASE"/>
    <property type="match status" value="1"/>
</dbReference>
<evidence type="ECO:0000256" key="1">
    <source>
        <dbReference type="ARBA" id="ARBA00004613"/>
    </source>
</evidence>
<evidence type="ECO:0000256" key="5">
    <source>
        <dbReference type="ARBA" id="ARBA00022729"/>
    </source>
</evidence>
<dbReference type="PROSITE" id="PS50106">
    <property type="entry name" value="PDZ"/>
    <property type="match status" value="1"/>
</dbReference>
<protein>
    <submittedName>
        <fullName evidence="11">Carboxy terminal-processing peptidase</fullName>
        <ecNumber evidence="11">3.4.21.102</ecNumber>
    </submittedName>
</protein>
<dbReference type="FunFam" id="2.30.42.10:FF:000083">
    <property type="entry name" value="Tail-specific protease"/>
    <property type="match status" value="1"/>
</dbReference>
<dbReference type="Pfam" id="PF00595">
    <property type="entry name" value="PDZ"/>
    <property type="match status" value="1"/>
</dbReference>
<dbReference type="RefSeq" id="WP_353496153.1">
    <property type="nucleotide sequence ID" value="NZ_CP115920.1"/>
</dbReference>
<dbReference type="Gene3D" id="3.90.226.10">
    <property type="entry name" value="2-enoyl-CoA Hydratase, Chain A, domain 1"/>
    <property type="match status" value="1"/>
</dbReference>
<keyword evidence="6 11" id="KW-0378">Hydrolase</keyword>
<keyword evidence="4" id="KW-0645">Protease</keyword>
<proteinExistence type="inferred from homology"/>
<dbReference type="EMBL" id="CP115920">
    <property type="protein sequence ID" value="XCD14671.1"/>
    <property type="molecule type" value="Genomic_DNA"/>
</dbReference>
<sequence length="667" mass="74651">MKCRSKVSLIAASLWLAASSAQAIEAKYEKSKIPTLAPEAQHETASKRVTSRFTRSHYKHFTLDDEFSKAIFARYLEMLDYNRNIFTQSDIDKFDAWSSKLDDQLKAGNNQIAFDVYNLSMQKRYDRFVYALSLLGKEMKFDVDEAITLDRSEAEWPKDEAELDELWRKRVKYDALNLKLAGKDWDEIKETLGKRYNNAIKRLTQSHNEDAFQIYMNAFAREVDPHTSYLSPRSAEQFQSEMNLSLEGIGAVLQLTDDYTVIRSLVAGGPASKSKQLGEGDRIIGVGQDGEDIVDVIGWRLDDVVQLIKGPKGTKVKLQILPEGKDAKASVVEIVRDKIRLEDRAVKSEIIEKDGKKIGVIEVPSFYVGLSKDTDKLITELKEKGVDGIIVDLRNNGGGALTEATALSGLFIESGPVVQVRDSYGRVNVNSDTDGKISYQGPMTVLVNRYSASASEIFAAALQDYGRAIVLGENSFGKGTVQQHRSLNHIYDLFDKELGYVQYTIQKFYRIDGGSTQNRGVVPDVAFPTAVDPAETGESVEDNALPWDSIDKAKYTQLQRNDEVIASLKAAHEKRIATDMEYGFIAEDIAKYKAEKDDKTLSLSEAARKQESDESDVRRLERVNQRQKAAGEKPYATLDDIPKDYEVPDAYLDEAVAITVDLVNSKA</sequence>
<dbReference type="NCBIfam" id="NF008388">
    <property type="entry name" value="PRK11186.1"/>
    <property type="match status" value="1"/>
</dbReference>
<dbReference type="CDD" id="cd07560">
    <property type="entry name" value="Peptidase_S41_CPP"/>
    <property type="match status" value="1"/>
</dbReference>
<dbReference type="Pfam" id="PF08180">
    <property type="entry name" value="BAGE"/>
    <property type="match status" value="1"/>
</dbReference>
<keyword evidence="7" id="KW-0720">Serine protease</keyword>
<dbReference type="SUPFAM" id="SSF50156">
    <property type="entry name" value="PDZ domain-like"/>
    <property type="match status" value="1"/>
</dbReference>
<dbReference type="GO" id="GO:0006508">
    <property type="term" value="P:proteolysis"/>
    <property type="evidence" value="ECO:0007669"/>
    <property type="project" value="UniProtKB-KW"/>
</dbReference>
<dbReference type="NCBIfam" id="TIGR00225">
    <property type="entry name" value="prc"/>
    <property type="match status" value="1"/>
</dbReference>